<gene>
    <name evidence="1" type="ORF">F4821DRAFT_230865</name>
</gene>
<sequence>MNLNMTFASRPCYGQRLMPVVLDELASTAPTRLYGAIPKTADVNDGFRDVSVSDMARCVNFMAHWIEHLYGRSHNFETLSYIGIPDLRGPVIFLAAVKCGYKLLLPSPRNPSSTNVSLMEQTGSTKLIHAVEVAPIVKQLTGSVPILSVNAVPSFEEMMTSKPAHYPYVKSFHVSRNDPVVVLHSSGSTGLPKPITMTHGSFAVLDNERNLPDVPGRRKRDWSMWIFNGEARVYTVFPFFHLAGFLSLTLQTIFMNASPVLGPPHLLPDTALLKLVMQHQKLRSMFLPPAVIEGLLHEPNGIDAFKNLDFLVYSGAPFSPVNGDRLSKVVEIISPFGSTEVYPQPELAPMSSEDWAYHEFNPNIKHEMELYDATEGTYELVIIVDETTKDTAAAYHNLPGITEYHTKDLFVKHPQKPELFRYYGRRDDIIVLANGEKFNPIPLEVNVQNHPSLEGAFVIGNGRRQAALLVEPKESLDDSGRQSLLEELWPRIVDANELIPGQGRIQKSKFLCSLPNKPFTRTGKGTIVRKLTEEAYKYEIERLYSDIPLPSPSQLANLDLQPTLNYEMSDVIRFCRTIISTAFPIAATIDGDGDFVAHGLDSEQTVEIVSALKSHLRARTDKSVDWISPRTLFRSSTVNSLSRVVQDFLNKHVVPEEDSRLSRSRLVEEAVAEYTKGLPGARPDELQDGPLDTSSTTVALIGSSGYLGSRLMVVLISDPAISRIYCLNRSVDARAKQEASLLEHHHVSPELLEKLVFVAIDIEKPALGIAPEVKDRVLNEVDVIVLNAWHSNFVLPLRFFRPFLKATLEVVRLAASSRMKSRVVFVSSLASVGAMARGARVPEALVSDPLAAFNNGYAQSKLAAERVLAAGSERCGFPLSVVRVTQIGGPTDGRGGRWAEQGWIAALARTAKAIAVVPSSGPAVDWLPVNTVAEVLRREVIGGRGTEAIRFVNALHPHPQPWSVLAGVLQQTLGVDSTAPLQDWIQMVRDVRRVDRGGDKLPAVPLLDHYEEEYGASDALEFESSLAKDGSGVEVPALDEKVLKSWIDDWEL</sequence>
<keyword evidence="2" id="KW-1185">Reference proteome</keyword>
<reference evidence="1 2" key="1">
    <citation type="journal article" date="2022" name="New Phytol.">
        <title>Ecological generalism drives hyperdiversity of secondary metabolite gene clusters in xylarialean endophytes.</title>
        <authorList>
            <person name="Franco M.E.E."/>
            <person name="Wisecaver J.H."/>
            <person name="Arnold A.E."/>
            <person name="Ju Y.M."/>
            <person name="Slot J.C."/>
            <person name="Ahrendt S."/>
            <person name="Moore L.P."/>
            <person name="Eastman K.E."/>
            <person name="Scott K."/>
            <person name="Konkel Z."/>
            <person name="Mondo S.J."/>
            <person name="Kuo A."/>
            <person name="Hayes R.D."/>
            <person name="Haridas S."/>
            <person name="Andreopoulos B."/>
            <person name="Riley R."/>
            <person name="LaButti K."/>
            <person name="Pangilinan J."/>
            <person name="Lipzen A."/>
            <person name="Amirebrahimi M."/>
            <person name="Yan J."/>
            <person name="Adam C."/>
            <person name="Keymanesh K."/>
            <person name="Ng V."/>
            <person name="Louie K."/>
            <person name="Northen T."/>
            <person name="Drula E."/>
            <person name="Henrissat B."/>
            <person name="Hsieh H.M."/>
            <person name="Youens-Clark K."/>
            <person name="Lutzoni F."/>
            <person name="Miadlikowska J."/>
            <person name="Eastwood D.C."/>
            <person name="Hamelin R.C."/>
            <person name="Grigoriev I.V."/>
            <person name="U'Ren J.M."/>
        </authorList>
    </citation>
    <scope>NUCLEOTIDE SEQUENCE [LARGE SCALE GENOMIC DNA]</scope>
    <source>
        <strain evidence="1 2">ER1909</strain>
    </source>
</reference>
<comment type="caution">
    <text evidence="1">The sequence shown here is derived from an EMBL/GenBank/DDBJ whole genome shotgun (WGS) entry which is preliminary data.</text>
</comment>
<dbReference type="EMBL" id="MU394294">
    <property type="protein sequence ID" value="KAI6089755.1"/>
    <property type="molecule type" value="Genomic_DNA"/>
</dbReference>
<accession>A0ACC0DBI3</accession>
<evidence type="ECO:0000313" key="2">
    <source>
        <dbReference type="Proteomes" id="UP001497680"/>
    </source>
</evidence>
<name>A0ACC0DBI3_9PEZI</name>
<protein>
    <submittedName>
        <fullName evidence="1">Uncharacterized protein</fullName>
    </submittedName>
</protein>
<evidence type="ECO:0000313" key="1">
    <source>
        <dbReference type="EMBL" id="KAI6089755.1"/>
    </source>
</evidence>
<proteinExistence type="predicted"/>
<dbReference type="Proteomes" id="UP001497680">
    <property type="component" value="Unassembled WGS sequence"/>
</dbReference>
<organism evidence="1 2">
    <name type="scientific">Hypoxylon rubiginosum</name>
    <dbReference type="NCBI Taxonomy" id="110542"/>
    <lineage>
        <taxon>Eukaryota</taxon>
        <taxon>Fungi</taxon>
        <taxon>Dikarya</taxon>
        <taxon>Ascomycota</taxon>
        <taxon>Pezizomycotina</taxon>
        <taxon>Sordariomycetes</taxon>
        <taxon>Xylariomycetidae</taxon>
        <taxon>Xylariales</taxon>
        <taxon>Hypoxylaceae</taxon>
        <taxon>Hypoxylon</taxon>
    </lineage>
</organism>